<dbReference type="Proteomes" id="UP001232063">
    <property type="component" value="Unassembled WGS sequence"/>
</dbReference>
<dbReference type="EMBL" id="JASJOU010000001">
    <property type="protein sequence ID" value="MDJ1500266.1"/>
    <property type="molecule type" value="Genomic_DNA"/>
</dbReference>
<reference evidence="1" key="1">
    <citation type="submission" date="2023-05" db="EMBL/GenBank/DDBJ databases">
        <authorList>
            <person name="Zhang X."/>
        </authorList>
    </citation>
    <scope>NUCLEOTIDE SEQUENCE</scope>
    <source>
        <strain evidence="1">BD1B2-1</strain>
    </source>
</reference>
<dbReference type="AlphaFoldDB" id="A0AAE3UDE2"/>
<comment type="caution">
    <text evidence="1">The sequence shown here is derived from an EMBL/GenBank/DDBJ whole genome shotgun (WGS) entry which is preliminary data.</text>
</comment>
<dbReference type="RefSeq" id="WP_314509782.1">
    <property type="nucleotide sequence ID" value="NZ_JASJOU010000001.1"/>
</dbReference>
<evidence type="ECO:0000313" key="1">
    <source>
        <dbReference type="EMBL" id="MDJ1500266.1"/>
    </source>
</evidence>
<protein>
    <submittedName>
        <fullName evidence="1">Uncharacterized protein</fullName>
    </submittedName>
</protein>
<gene>
    <name evidence="1" type="ORF">QNI22_06400</name>
</gene>
<accession>A0AAE3UDE2</accession>
<evidence type="ECO:0000313" key="2">
    <source>
        <dbReference type="Proteomes" id="UP001232063"/>
    </source>
</evidence>
<name>A0AAE3UDE2_9BACT</name>
<sequence length="204" mass="22366">MKVLLLYGLIWVTLTISSQVVAQKPLQMENLKLNREVAIQKLKVQENAALRQYFTKAGFKESEAIEAETYKGTDSEGEFQMDVVAKEMDKAGKKVVITTVEFRQGGKVTLLTAADDDNGNVVQSQQNATRILYAANSANSVVSCALSKITSSGSCQSCRNQFRSCILSSQPLFKKVQCLFSTYASQTCSSCTKTSVLSIVNCLF</sequence>
<organism evidence="1 2">
    <name type="scientific">Xanthocytophaga agilis</name>
    <dbReference type="NCBI Taxonomy" id="3048010"/>
    <lineage>
        <taxon>Bacteria</taxon>
        <taxon>Pseudomonadati</taxon>
        <taxon>Bacteroidota</taxon>
        <taxon>Cytophagia</taxon>
        <taxon>Cytophagales</taxon>
        <taxon>Rhodocytophagaceae</taxon>
        <taxon>Xanthocytophaga</taxon>
    </lineage>
</organism>
<proteinExistence type="predicted"/>
<keyword evidence="2" id="KW-1185">Reference proteome</keyword>